<dbReference type="eggNOG" id="ENOG5033KFG">
    <property type="taxonomic scope" value="Bacteria"/>
</dbReference>
<evidence type="ECO:0008006" key="3">
    <source>
        <dbReference type="Google" id="ProtNLM"/>
    </source>
</evidence>
<proteinExistence type="predicted"/>
<dbReference type="EMBL" id="CP001101">
    <property type="protein sequence ID" value="ACE05264.1"/>
    <property type="molecule type" value="Genomic_DNA"/>
</dbReference>
<dbReference type="KEGG" id="cpb:Cphamn1_2363"/>
<dbReference type="HOGENOM" id="CLU_650023_0_0_10"/>
<organism evidence="2">
    <name type="scientific">Chlorobium phaeobacteroides (strain BS1)</name>
    <dbReference type="NCBI Taxonomy" id="331678"/>
    <lineage>
        <taxon>Bacteria</taxon>
        <taxon>Pseudomonadati</taxon>
        <taxon>Chlorobiota</taxon>
        <taxon>Chlorobiia</taxon>
        <taxon>Chlorobiales</taxon>
        <taxon>Chlorobiaceae</taxon>
        <taxon>Chlorobium/Pelodictyon group</taxon>
        <taxon>Chlorobium</taxon>
    </lineage>
</organism>
<feature type="signal peptide" evidence="1">
    <location>
        <begin position="1"/>
        <end position="26"/>
    </location>
</feature>
<reference evidence="2" key="1">
    <citation type="submission" date="2008-06" db="EMBL/GenBank/DDBJ databases">
        <title>Complete sequence of Chlorobium phaeobacteroides BS1.</title>
        <authorList>
            <consortium name="US DOE Joint Genome Institute"/>
            <person name="Lucas S."/>
            <person name="Copeland A."/>
            <person name="Lapidus A."/>
            <person name="Glavina del Rio T."/>
            <person name="Dalin E."/>
            <person name="Tice H."/>
            <person name="Bruce D."/>
            <person name="Goodwin L."/>
            <person name="Pitluck S."/>
            <person name="Schmutz J."/>
            <person name="Larimer F."/>
            <person name="Land M."/>
            <person name="Hauser L."/>
            <person name="Kyrpides N."/>
            <person name="Ovchinnikova G."/>
            <person name="Li T."/>
            <person name="Liu Z."/>
            <person name="Zhao F."/>
            <person name="Overmann J."/>
            <person name="Bryant D.A."/>
            <person name="Richardson P."/>
        </authorList>
    </citation>
    <scope>NUCLEOTIDE SEQUENCE [LARGE SCALE GENOMIC DNA]</scope>
    <source>
        <strain evidence="2">BS1</strain>
    </source>
</reference>
<evidence type="ECO:0000313" key="2">
    <source>
        <dbReference type="EMBL" id="ACE05264.1"/>
    </source>
</evidence>
<evidence type="ECO:0000256" key="1">
    <source>
        <dbReference type="SAM" id="SignalP"/>
    </source>
</evidence>
<gene>
    <name evidence="2" type="ordered locus">Cphamn1_2363</name>
</gene>
<keyword evidence="1" id="KW-0732">Signal</keyword>
<feature type="chain" id="PRO_5002787926" description="Short chain amide porin" evidence="1">
    <location>
        <begin position="27"/>
        <end position="422"/>
    </location>
</feature>
<protein>
    <recommendedName>
        <fullName evidence="3">Short chain amide porin</fullName>
    </recommendedName>
</protein>
<name>B3EPM4_CHLPB</name>
<sequence>MRKCLSILFSFILVGGLLLLPDDALADPEFSWHGQFRINSYFDFRDNAGDDVTGSMLRWRPTIDVKFSESVSLHTQLNIGHINANIFQEDPVKLRHAVIKAGIYDTGVTMSAGLVPISDKFGDTMFSSDWDFNPLAALFEASYGDLAFRAGAGQLVEGDAAAEDDLIIYLFDMDHDPTGLGASAYLLTANELPEPSLQALIGDGNLLVYGARYAGGGESFKINAFVAGSHLDADVKSSGWAGKLAFEVPVDDMLFGIMGIYASGDKDFRDLGSTAGSFITPMSLVGTTGYWGYTGKLNEQGPTDTKIDDHTLNIDGGGLPGSSYANLGYGMLSVQGKVSIPVNDILSLYLGAGYYASADPPSGQSDYIGTDLYAQGTLALAENLNLDFGVDYLHAGRGHYNNVAADAESNITTLFTRLQYEY</sequence>
<dbReference type="AlphaFoldDB" id="B3EPM4"/>
<accession>B3EPM4</accession>